<dbReference type="PANTHER" id="PTHR33755">
    <property type="entry name" value="TOXIN PARE1-RELATED"/>
    <property type="match status" value="1"/>
</dbReference>
<evidence type="ECO:0000313" key="4">
    <source>
        <dbReference type="Proteomes" id="UP000232638"/>
    </source>
</evidence>
<accession>A0A2K8U5Z5</accession>
<dbReference type="OrthoDB" id="9798046at2"/>
<protein>
    <submittedName>
        <fullName evidence="3">Plasmid stabilization protein</fullName>
    </submittedName>
</protein>
<dbReference type="AlphaFoldDB" id="A0A2K8U5Z5"/>
<reference evidence="3 4" key="1">
    <citation type="submission" date="2017-03" db="EMBL/GenBank/DDBJ databases">
        <title>Complete genome sequence of Candidatus 'Thiodictyon syntrophicum' sp. nov. strain Cad16T, a photolithoautotroph purple sulfur bacterium isolated from an alpine meromictic lake.</title>
        <authorList>
            <person name="Luedin S.M."/>
            <person name="Pothier J.F."/>
            <person name="Danza F."/>
            <person name="Storelli N."/>
            <person name="Wittwer M."/>
            <person name="Tonolla M."/>
        </authorList>
    </citation>
    <scope>NUCLEOTIDE SEQUENCE [LARGE SCALE GENOMIC DNA]</scope>
    <source>
        <strain evidence="3 4">Cad16T</strain>
    </source>
</reference>
<dbReference type="InterPro" id="IPR035093">
    <property type="entry name" value="RelE/ParE_toxin_dom_sf"/>
</dbReference>
<sequence length="95" mass="11080">MPVIRRTARAEDDLVDIWIYIARDNPDAADRLLEEIDRKCVLLAENPRLGRARPDIAPEFRHWPIGSYLILYRLLPDGIEVVRVVHGARRLDRLL</sequence>
<keyword evidence="4" id="KW-1185">Reference proteome</keyword>
<dbReference type="Proteomes" id="UP000232638">
    <property type="component" value="Chromosome"/>
</dbReference>
<dbReference type="InterPro" id="IPR007712">
    <property type="entry name" value="RelE/ParE_toxin"/>
</dbReference>
<name>A0A2K8U5Z5_9GAMM</name>
<evidence type="ECO:0000256" key="2">
    <source>
        <dbReference type="ARBA" id="ARBA00022649"/>
    </source>
</evidence>
<dbReference type="EMBL" id="CP020370">
    <property type="protein sequence ID" value="AUB80977.1"/>
    <property type="molecule type" value="Genomic_DNA"/>
</dbReference>
<evidence type="ECO:0000256" key="1">
    <source>
        <dbReference type="ARBA" id="ARBA00006226"/>
    </source>
</evidence>
<dbReference type="PANTHER" id="PTHR33755:SF6">
    <property type="entry name" value="PLASMID STABILIZATION SYSTEM PROTEIN"/>
    <property type="match status" value="1"/>
</dbReference>
<dbReference type="RefSeq" id="WP_100918758.1">
    <property type="nucleotide sequence ID" value="NZ_CP020370.1"/>
</dbReference>
<organism evidence="3 4">
    <name type="scientific">Candidatus Thiodictyon syntrophicum</name>
    <dbReference type="NCBI Taxonomy" id="1166950"/>
    <lineage>
        <taxon>Bacteria</taxon>
        <taxon>Pseudomonadati</taxon>
        <taxon>Pseudomonadota</taxon>
        <taxon>Gammaproteobacteria</taxon>
        <taxon>Chromatiales</taxon>
        <taxon>Chromatiaceae</taxon>
        <taxon>Thiodictyon</taxon>
    </lineage>
</organism>
<dbReference type="KEGG" id="tsy:THSYN_08460"/>
<dbReference type="Pfam" id="PF05016">
    <property type="entry name" value="ParE_toxin"/>
    <property type="match status" value="1"/>
</dbReference>
<dbReference type="InterPro" id="IPR051803">
    <property type="entry name" value="TA_system_RelE-like_toxin"/>
</dbReference>
<proteinExistence type="inferred from homology"/>
<gene>
    <name evidence="3" type="ORF">THSYN_08460</name>
</gene>
<comment type="similarity">
    <text evidence="1">Belongs to the RelE toxin family.</text>
</comment>
<evidence type="ECO:0000313" key="3">
    <source>
        <dbReference type="EMBL" id="AUB80977.1"/>
    </source>
</evidence>
<dbReference type="Gene3D" id="3.30.2310.20">
    <property type="entry name" value="RelE-like"/>
    <property type="match status" value="1"/>
</dbReference>
<keyword evidence="2" id="KW-1277">Toxin-antitoxin system</keyword>